<evidence type="ECO:0000313" key="2">
    <source>
        <dbReference type="Proteomes" id="UP000655759"/>
    </source>
</evidence>
<dbReference type="PANTHER" id="PTHR39652">
    <property type="entry name" value="UPF0201 PROTEIN TK1335"/>
    <property type="match status" value="1"/>
</dbReference>
<sequence length="129" mass="14645">MIPQVDCTVEVVCQINPSEDPQKIRQSISNILDAFELELDKYSARATSDQAESLAKIRESIHNRHSQRVYSKFLNNNLEGDSTWFYLNKQAAFANSIALCEQDNESPLGPIKVTVSSENIERIIEWLTS</sequence>
<name>A0A812EYT1_9ARCH</name>
<reference evidence="1" key="1">
    <citation type="submission" date="2021-02" db="EMBL/GenBank/DDBJ databases">
        <authorList>
            <person name="Han P."/>
        </authorList>
    </citation>
    <scope>NUCLEOTIDE SEQUENCE</scope>
    <source>
        <strain evidence="1">Candidatus Nitrosotenuis uzonensis 5A</strain>
    </source>
</reference>
<dbReference type="Pfam" id="PF01877">
    <property type="entry name" value="RNA_binding"/>
    <property type="match status" value="1"/>
</dbReference>
<dbReference type="Proteomes" id="UP000655759">
    <property type="component" value="Unassembled WGS sequence"/>
</dbReference>
<protein>
    <submittedName>
        <fullName evidence="1">Uncharacterized protein</fullName>
    </submittedName>
</protein>
<accession>A0A812EYT1</accession>
<dbReference type="InterPro" id="IPR002739">
    <property type="entry name" value="PAB1135-like"/>
</dbReference>
<dbReference type="RefSeq" id="WP_205098425.1">
    <property type="nucleotide sequence ID" value="NZ_CAJNAQ010000002.1"/>
</dbReference>
<dbReference type="SUPFAM" id="SSF55282">
    <property type="entry name" value="RL5-like"/>
    <property type="match status" value="1"/>
</dbReference>
<dbReference type="AlphaFoldDB" id="A0A812EYT1"/>
<comment type="caution">
    <text evidence="1">The sequence shown here is derived from an EMBL/GenBank/DDBJ whole genome shotgun (WGS) entry which is preliminary data.</text>
</comment>
<organism evidence="1 2">
    <name type="scientific">Candidatus Nitrosotenuis uzonensis</name>
    <dbReference type="NCBI Taxonomy" id="1407055"/>
    <lineage>
        <taxon>Archaea</taxon>
        <taxon>Nitrososphaerota</taxon>
        <taxon>Candidatus Nitrosotenuis</taxon>
    </lineage>
</organism>
<dbReference type="EMBL" id="CAJNAQ010000002">
    <property type="protein sequence ID" value="CAE6489115.1"/>
    <property type="molecule type" value="Genomic_DNA"/>
</dbReference>
<proteinExistence type="predicted"/>
<dbReference type="PANTHER" id="PTHR39652:SF1">
    <property type="entry name" value="UPF0201 PROTEIN TK1335"/>
    <property type="match status" value="1"/>
</dbReference>
<dbReference type="InterPro" id="IPR022803">
    <property type="entry name" value="Ribosomal_uL5_dom_sf"/>
</dbReference>
<dbReference type="Gene3D" id="3.30.1440.10">
    <property type="match status" value="1"/>
</dbReference>
<gene>
    <name evidence="1" type="ORF">NUZ5A_20566</name>
</gene>
<evidence type="ECO:0000313" key="1">
    <source>
        <dbReference type="EMBL" id="CAE6489115.1"/>
    </source>
</evidence>